<name>A0A0V1M9K9_9BILA</name>
<comment type="caution">
    <text evidence="1">The sequence shown here is derived from an EMBL/GenBank/DDBJ whole genome shotgun (WGS) entry which is preliminary data.</text>
</comment>
<dbReference type="Proteomes" id="UP000054843">
    <property type="component" value="Unassembled WGS sequence"/>
</dbReference>
<evidence type="ECO:0000313" key="2">
    <source>
        <dbReference type="Proteomes" id="UP000054843"/>
    </source>
</evidence>
<feature type="non-terminal residue" evidence="1">
    <location>
        <position position="1"/>
    </location>
</feature>
<protein>
    <submittedName>
        <fullName evidence="1">Uncharacterized protein</fullName>
    </submittedName>
</protein>
<proteinExistence type="predicted"/>
<reference evidence="1 2" key="1">
    <citation type="submission" date="2015-01" db="EMBL/GenBank/DDBJ databases">
        <title>Evolution of Trichinella species and genotypes.</title>
        <authorList>
            <person name="Korhonen P.K."/>
            <person name="Edoardo P."/>
            <person name="Giuseppe L.R."/>
            <person name="Gasser R.B."/>
        </authorList>
    </citation>
    <scope>NUCLEOTIDE SEQUENCE [LARGE SCALE GENOMIC DNA]</scope>
    <source>
        <strain evidence="1">ISS1980</strain>
    </source>
</reference>
<evidence type="ECO:0000313" key="1">
    <source>
        <dbReference type="EMBL" id="KRZ68406.1"/>
    </source>
</evidence>
<accession>A0A0V1M9K9</accession>
<keyword evidence="2" id="KW-1185">Reference proteome</keyword>
<dbReference type="EMBL" id="JYDO01000166">
    <property type="protein sequence ID" value="KRZ68406.1"/>
    <property type="molecule type" value="Genomic_DNA"/>
</dbReference>
<sequence length="63" mass="7674">LVHHLCNCRWHQQKRCWLGFACFSFCLFSMMKTNGDEIQFVSTQRNQQKLIYRGRCFTLKRTK</sequence>
<dbReference type="AlphaFoldDB" id="A0A0V1M9K9"/>
<gene>
    <name evidence="1" type="ORF">T10_11102</name>
</gene>
<organism evidence="1 2">
    <name type="scientific">Trichinella papuae</name>
    <dbReference type="NCBI Taxonomy" id="268474"/>
    <lineage>
        <taxon>Eukaryota</taxon>
        <taxon>Metazoa</taxon>
        <taxon>Ecdysozoa</taxon>
        <taxon>Nematoda</taxon>
        <taxon>Enoplea</taxon>
        <taxon>Dorylaimia</taxon>
        <taxon>Trichinellida</taxon>
        <taxon>Trichinellidae</taxon>
        <taxon>Trichinella</taxon>
    </lineage>
</organism>
<dbReference type="OrthoDB" id="10436431at2759"/>